<dbReference type="Proteomes" id="UP000054324">
    <property type="component" value="Unassembled WGS sequence"/>
</dbReference>
<keyword evidence="2" id="KW-1185">Reference proteome</keyword>
<evidence type="ECO:0000313" key="1">
    <source>
        <dbReference type="EMBL" id="KER20342.1"/>
    </source>
</evidence>
<proteinExistence type="predicted"/>
<sequence length="83" mass="9437">MSAVKEQPYHEIYSDFLCSPVEVNQIPSYRYFNPQDAVYVDSNQINWQLRNTQRTGLPSELNILGSCDLLAGSLNMQSSSHAR</sequence>
<dbReference type="GeneID" id="20325260"/>
<name>A0A074Z497_OPIVI</name>
<protein>
    <submittedName>
        <fullName evidence="1">Uncharacterized protein</fullName>
    </submittedName>
</protein>
<dbReference type="EMBL" id="KL597066">
    <property type="protein sequence ID" value="KER20342.1"/>
    <property type="molecule type" value="Genomic_DNA"/>
</dbReference>
<dbReference type="CTD" id="20325260"/>
<accession>A0A074Z497</accession>
<dbReference type="RefSeq" id="XP_009175919.1">
    <property type="nucleotide sequence ID" value="XM_009177655.1"/>
</dbReference>
<evidence type="ECO:0000313" key="2">
    <source>
        <dbReference type="Proteomes" id="UP000054324"/>
    </source>
</evidence>
<dbReference type="KEGG" id="ovi:T265_11092"/>
<organism evidence="1 2">
    <name type="scientific">Opisthorchis viverrini</name>
    <name type="common">Southeast Asian liver fluke</name>
    <dbReference type="NCBI Taxonomy" id="6198"/>
    <lineage>
        <taxon>Eukaryota</taxon>
        <taxon>Metazoa</taxon>
        <taxon>Spiralia</taxon>
        <taxon>Lophotrochozoa</taxon>
        <taxon>Platyhelminthes</taxon>
        <taxon>Trematoda</taxon>
        <taxon>Digenea</taxon>
        <taxon>Opisthorchiida</taxon>
        <taxon>Opisthorchiata</taxon>
        <taxon>Opisthorchiidae</taxon>
        <taxon>Opisthorchis</taxon>
    </lineage>
</organism>
<reference evidence="1 2" key="1">
    <citation type="submission" date="2013-11" db="EMBL/GenBank/DDBJ databases">
        <title>Opisthorchis viverrini - life in the bile duct.</title>
        <authorList>
            <person name="Young N.D."/>
            <person name="Nagarajan N."/>
            <person name="Lin S.J."/>
            <person name="Korhonen P.K."/>
            <person name="Jex A.R."/>
            <person name="Hall R.S."/>
            <person name="Safavi-Hemami H."/>
            <person name="Kaewkong W."/>
            <person name="Bertrand D."/>
            <person name="Gao S."/>
            <person name="Seet Q."/>
            <person name="Wongkham S."/>
            <person name="Teh B.T."/>
            <person name="Wongkham C."/>
            <person name="Intapan P.M."/>
            <person name="Maleewong W."/>
            <person name="Yang X."/>
            <person name="Hu M."/>
            <person name="Wang Z."/>
            <person name="Hofmann A."/>
            <person name="Sternberg P.W."/>
            <person name="Tan P."/>
            <person name="Wang J."/>
            <person name="Gasser R.B."/>
        </authorList>
    </citation>
    <scope>NUCLEOTIDE SEQUENCE [LARGE SCALE GENOMIC DNA]</scope>
</reference>
<dbReference type="AlphaFoldDB" id="A0A074Z497"/>
<gene>
    <name evidence="1" type="ORF">T265_11092</name>
</gene>